<dbReference type="STRING" id="218821.SAMN05421837_10239"/>
<dbReference type="RefSeq" id="WP_244180090.1">
    <property type="nucleotide sequence ID" value="NZ_FNUJ01000002.1"/>
</dbReference>
<feature type="region of interest" description="Disordered" evidence="4">
    <location>
        <begin position="231"/>
        <end position="266"/>
    </location>
</feature>
<evidence type="ECO:0000256" key="3">
    <source>
        <dbReference type="ARBA" id="ARBA00023163"/>
    </source>
</evidence>
<organism evidence="6 7">
    <name type="scientific">Amycolatopsis pretoriensis</name>
    <dbReference type="NCBI Taxonomy" id="218821"/>
    <lineage>
        <taxon>Bacteria</taxon>
        <taxon>Bacillati</taxon>
        <taxon>Actinomycetota</taxon>
        <taxon>Actinomycetes</taxon>
        <taxon>Pseudonocardiales</taxon>
        <taxon>Pseudonocardiaceae</taxon>
        <taxon>Amycolatopsis</taxon>
    </lineage>
</organism>
<keyword evidence="7" id="KW-1185">Reference proteome</keyword>
<dbReference type="PROSITE" id="PS50932">
    <property type="entry name" value="HTH_LACI_2"/>
    <property type="match status" value="1"/>
</dbReference>
<dbReference type="SUPFAM" id="SSF53822">
    <property type="entry name" value="Periplasmic binding protein-like I"/>
    <property type="match status" value="2"/>
</dbReference>
<dbReference type="CDD" id="cd01392">
    <property type="entry name" value="HTH_LacI"/>
    <property type="match status" value="1"/>
</dbReference>
<dbReference type="GO" id="GO:0003700">
    <property type="term" value="F:DNA-binding transcription factor activity"/>
    <property type="evidence" value="ECO:0007669"/>
    <property type="project" value="TreeGrafter"/>
</dbReference>
<keyword evidence="1" id="KW-0805">Transcription regulation</keyword>
<accession>A0A1H5QCM7</accession>
<dbReference type="Proteomes" id="UP000198878">
    <property type="component" value="Unassembled WGS sequence"/>
</dbReference>
<evidence type="ECO:0000313" key="7">
    <source>
        <dbReference type="Proteomes" id="UP000198878"/>
    </source>
</evidence>
<evidence type="ECO:0000256" key="4">
    <source>
        <dbReference type="SAM" id="MobiDB-lite"/>
    </source>
</evidence>
<evidence type="ECO:0000313" key="6">
    <source>
        <dbReference type="EMBL" id="SEF23158.1"/>
    </source>
</evidence>
<dbReference type="Gene3D" id="3.40.50.2300">
    <property type="match status" value="2"/>
</dbReference>
<feature type="region of interest" description="Disordered" evidence="4">
    <location>
        <begin position="286"/>
        <end position="307"/>
    </location>
</feature>
<dbReference type="InterPro" id="IPR000843">
    <property type="entry name" value="HTH_LacI"/>
</dbReference>
<dbReference type="Gene3D" id="1.10.260.40">
    <property type="entry name" value="lambda repressor-like DNA-binding domains"/>
    <property type="match status" value="1"/>
</dbReference>
<dbReference type="PANTHER" id="PTHR30146:SF155">
    <property type="entry name" value="ALANINE RACEMASE"/>
    <property type="match status" value="1"/>
</dbReference>
<dbReference type="SMART" id="SM00354">
    <property type="entry name" value="HTH_LACI"/>
    <property type="match status" value="1"/>
</dbReference>
<dbReference type="CDD" id="cd06267">
    <property type="entry name" value="PBP1_LacI_sugar_binding-like"/>
    <property type="match status" value="1"/>
</dbReference>
<dbReference type="Pfam" id="PF13377">
    <property type="entry name" value="Peripla_BP_3"/>
    <property type="match status" value="1"/>
</dbReference>
<dbReference type="InterPro" id="IPR046335">
    <property type="entry name" value="LacI/GalR-like_sensor"/>
</dbReference>
<gene>
    <name evidence="6" type="ORF">SAMN05421837_10239</name>
</gene>
<dbReference type="GO" id="GO:0000976">
    <property type="term" value="F:transcription cis-regulatory region binding"/>
    <property type="evidence" value="ECO:0007669"/>
    <property type="project" value="TreeGrafter"/>
</dbReference>
<dbReference type="InterPro" id="IPR010982">
    <property type="entry name" value="Lambda_DNA-bd_dom_sf"/>
</dbReference>
<dbReference type="AlphaFoldDB" id="A0A1H5QCM7"/>
<sequence>MKRPTITDIAREAGVSKGAVSYALNGRPGVSEETRDRITRIARELGWSPSSAARALSGGRSGTIGLVLDGPSEVVFPALLDGVSQELLLRVAVGREAALAVYRRWRAERKVDGVLLTGPDCAAEVARIGLPAVVLGGPGGLPEAPSVRVDDMAGAAEALEYLAASGHRHVVRIAGAAAFADAGEREEAFTTVARRLGLVGARTAGSEVRGAQRGGWGASAADVARLGSGCHGGTGHAAPSPDRGRGAGSAHRGGVGRTGAAIGDWADDPWRPGAWAAGSRVGAAGHAGMRSVGSVPATPPRTLPSEPSADAVRRVLAADPRPTALLCDTDSLAVAALVAAKELGLSVPHDLSVVSWDDSDLCRLVRPALSAVRRPLAELGGLAAAVLRDLIAGEDVGDVCASRPRLVTRGSTGPVR</sequence>
<name>A0A1H5QCM7_9PSEU</name>
<dbReference type="SUPFAM" id="SSF47413">
    <property type="entry name" value="lambda repressor-like DNA-binding domains"/>
    <property type="match status" value="1"/>
</dbReference>
<evidence type="ECO:0000256" key="1">
    <source>
        <dbReference type="ARBA" id="ARBA00023015"/>
    </source>
</evidence>
<evidence type="ECO:0000259" key="5">
    <source>
        <dbReference type="PROSITE" id="PS50932"/>
    </source>
</evidence>
<dbReference type="InterPro" id="IPR028082">
    <property type="entry name" value="Peripla_BP_I"/>
</dbReference>
<dbReference type="PROSITE" id="PS00356">
    <property type="entry name" value="HTH_LACI_1"/>
    <property type="match status" value="1"/>
</dbReference>
<proteinExistence type="predicted"/>
<protein>
    <submittedName>
        <fullName evidence="6">Sugar binding domain of LacI family protein</fullName>
    </submittedName>
</protein>
<feature type="domain" description="HTH lacI-type" evidence="5">
    <location>
        <begin position="4"/>
        <end position="58"/>
    </location>
</feature>
<reference evidence="7" key="1">
    <citation type="submission" date="2016-10" db="EMBL/GenBank/DDBJ databases">
        <authorList>
            <person name="Varghese N."/>
            <person name="Submissions S."/>
        </authorList>
    </citation>
    <scope>NUCLEOTIDE SEQUENCE [LARGE SCALE GENOMIC DNA]</scope>
    <source>
        <strain evidence="7">DSM 44654</strain>
    </source>
</reference>
<dbReference type="EMBL" id="FNUJ01000002">
    <property type="protein sequence ID" value="SEF23158.1"/>
    <property type="molecule type" value="Genomic_DNA"/>
</dbReference>
<dbReference type="Pfam" id="PF00356">
    <property type="entry name" value="LacI"/>
    <property type="match status" value="1"/>
</dbReference>
<keyword evidence="2" id="KW-0238">DNA-binding</keyword>
<keyword evidence="3" id="KW-0804">Transcription</keyword>
<dbReference type="PANTHER" id="PTHR30146">
    <property type="entry name" value="LACI-RELATED TRANSCRIPTIONAL REPRESSOR"/>
    <property type="match status" value="1"/>
</dbReference>
<evidence type="ECO:0000256" key="2">
    <source>
        <dbReference type="ARBA" id="ARBA00023125"/>
    </source>
</evidence>